<reference evidence="1" key="1">
    <citation type="submission" date="2007-04" db="EMBL/GenBank/DDBJ databases">
        <authorList>
            <consortium name="The Broad Institute Genome Sequencing Platform"/>
            <person name="Birren B."/>
            <person name="Lander E."/>
            <person name="Galagan J."/>
            <person name="Nusbaum C."/>
            <person name="Devon K."/>
            <person name="Ma L.-J."/>
            <person name="Jaffe D."/>
            <person name="Butler J."/>
            <person name="Alvarez P."/>
            <person name="Gnerre S."/>
            <person name="Grabherr M."/>
            <person name="Kleber M."/>
            <person name="Mauceli E."/>
            <person name="Brockman W."/>
            <person name="MacCallum I.A."/>
            <person name="Young S."/>
            <person name="LaButti K."/>
            <person name="DeCaprio D."/>
            <person name="Crawford M."/>
            <person name="Koehrsen M."/>
            <person name="Engels R."/>
            <person name="Montgomery P."/>
            <person name="Pearson M."/>
            <person name="Howarth C."/>
            <person name="Larson L."/>
            <person name="White J."/>
            <person name="O'Leary S."/>
            <person name="Kodira C."/>
            <person name="Zeng Q."/>
            <person name="Yandava C."/>
            <person name="Alvarado L."/>
            <person name="Kistler C."/>
            <person name="Shim W.-B."/>
            <person name="Kang S."/>
            <person name="Woloshuk C."/>
        </authorList>
    </citation>
    <scope>NUCLEOTIDE SEQUENCE</scope>
    <source>
        <strain evidence="1">4287</strain>
    </source>
</reference>
<dbReference type="GeneID" id="28963334"/>
<dbReference type="Proteomes" id="UP000009097">
    <property type="component" value="Unassembled WGS sequence"/>
</dbReference>
<sequence length="33" mass="4028">MFIFCLSIGPYLEKKRHYRFVITSHKMHQCCIP</sequence>
<dbReference type="EMBL" id="DS231734">
    <property type="protein sequence ID" value="KNB19687.1"/>
    <property type="molecule type" value="Genomic_DNA"/>
</dbReference>
<dbReference type="VEuPathDB" id="FungiDB:FOXG_22628"/>
<proteinExistence type="predicted"/>
<evidence type="ECO:0000313" key="1">
    <source>
        <dbReference type="EMBL" id="KNB19687.1"/>
    </source>
</evidence>
<reference evidence="1" key="2">
    <citation type="journal article" date="2010" name="Nature">
        <title>Comparative genomics reveals mobile pathogenicity chromosomes in Fusarium.</title>
        <authorList>
            <person name="Ma L.J."/>
            <person name="van der Does H.C."/>
            <person name="Borkovich K.A."/>
            <person name="Coleman J.J."/>
            <person name="Daboussi M.J."/>
            <person name="Di Pietro A."/>
            <person name="Dufresne M."/>
            <person name="Freitag M."/>
            <person name="Grabherr M."/>
            <person name="Henrissat B."/>
            <person name="Houterman P.M."/>
            <person name="Kang S."/>
            <person name="Shim W.B."/>
            <person name="Woloshuk C."/>
            <person name="Xie X."/>
            <person name="Xu J.R."/>
            <person name="Antoniw J."/>
            <person name="Baker S.E."/>
            <person name="Bluhm B.H."/>
            <person name="Breakspear A."/>
            <person name="Brown D.W."/>
            <person name="Butchko R.A."/>
            <person name="Chapman S."/>
            <person name="Coulson R."/>
            <person name="Coutinho P.M."/>
            <person name="Danchin E.G."/>
            <person name="Diener A."/>
            <person name="Gale L.R."/>
            <person name="Gardiner D.M."/>
            <person name="Goff S."/>
            <person name="Hammond-Kosack K.E."/>
            <person name="Hilburn K."/>
            <person name="Hua-Van A."/>
            <person name="Jonkers W."/>
            <person name="Kazan K."/>
            <person name="Kodira C.D."/>
            <person name="Koehrsen M."/>
            <person name="Kumar L."/>
            <person name="Lee Y.H."/>
            <person name="Li L."/>
            <person name="Manners J.M."/>
            <person name="Miranda-Saavedra D."/>
            <person name="Mukherjee M."/>
            <person name="Park G."/>
            <person name="Park J."/>
            <person name="Park S.Y."/>
            <person name="Proctor R.H."/>
            <person name="Regev A."/>
            <person name="Ruiz-Roldan M.C."/>
            <person name="Sain D."/>
            <person name="Sakthikumar S."/>
            <person name="Sykes S."/>
            <person name="Schwartz D.C."/>
            <person name="Turgeon B.G."/>
            <person name="Wapinski I."/>
            <person name="Yoder O."/>
            <person name="Young S."/>
            <person name="Zeng Q."/>
            <person name="Zhou S."/>
            <person name="Galagan J."/>
            <person name="Cuomo C.A."/>
            <person name="Kistler H.C."/>
            <person name="Rep M."/>
        </authorList>
    </citation>
    <scope>NUCLEOTIDE SEQUENCE [LARGE SCALE GENOMIC DNA]</scope>
    <source>
        <strain evidence="1">4287</strain>
    </source>
</reference>
<accession>A0A0J9WVK4</accession>
<dbReference type="AlphaFoldDB" id="A0A0J9WVK4"/>
<name>A0A0J9WVK4_FUSO4</name>
<dbReference type="KEGG" id="fox:FOXG_22628"/>
<evidence type="ECO:0000313" key="2">
    <source>
        <dbReference type="Proteomes" id="UP000009097"/>
    </source>
</evidence>
<protein>
    <submittedName>
        <fullName evidence="1">Uncharacterized protein</fullName>
    </submittedName>
</protein>
<dbReference type="RefSeq" id="XP_018257732.1">
    <property type="nucleotide sequence ID" value="XM_018403033.1"/>
</dbReference>
<gene>
    <name evidence="1" type="ORF">FOXG_22628</name>
</gene>
<organism evidence="1 2">
    <name type="scientific">Fusarium oxysporum f. sp. lycopersici (strain 4287 / CBS 123668 / FGSC 9935 / NRRL 34936)</name>
    <name type="common">Fusarium vascular wilt of tomato</name>
    <dbReference type="NCBI Taxonomy" id="426428"/>
    <lineage>
        <taxon>Eukaryota</taxon>
        <taxon>Fungi</taxon>
        <taxon>Dikarya</taxon>
        <taxon>Ascomycota</taxon>
        <taxon>Pezizomycotina</taxon>
        <taxon>Sordariomycetes</taxon>
        <taxon>Hypocreomycetidae</taxon>
        <taxon>Hypocreales</taxon>
        <taxon>Nectriaceae</taxon>
        <taxon>Fusarium</taxon>
        <taxon>Fusarium oxysporum species complex</taxon>
    </lineage>
</organism>